<feature type="compositionally biased region" description="Basic and acidic residues" evidence="4">
    <location>
        <begin position="326"/>
        <end position="338"/>
    </location>
</feature>
<dbReference type="AlphaFoldDB" id="A0AAV0S1K6"/>
<gene>
    <name evidence="5" type="ORF">LITE_LOCUS51114</name>
</gene>
<accession>A0AAV0S1K6</accession>
<keyword evidence="2" id="KW-0227">DNA damage</keyword>
<evidence type="ECO:0000256" key="4">
    <source>
        <dbReference type="SAM" id="MobiDB-lite"/>
    </source>
</evidence>
<keyword evidence="6" id="KW-1185">Reference proteome</keyword>
<name>A0AAV0S1K6_9ROSI</name>
<comment type="caution">
    <text evidence="5">The sequence shown here is derived from an EMBL/GenBank/DDBJ whole genome shotgun (WGS) entry which is preliminary data.</text>
</comment>
<comment type="subcellular location">
    <subcellularLocation>
        <location evidence="1">Nucleus</location>
    </subcellularLocation>
</comment>
<feature type="compositionally biased region" description="Low complexity" evidence="4">
    <location>
        <begin position="32"/>
        <end position="41"/>
    </location>
</feature>
<dbReference type="Proteomes" id="UP001154282">
    <property type="component" value="Unassembled WGS sequence"/>
</dbReference>
<protein>
    <submittedName>
        <fullName evidence="5">Uncharacterized protein</fullName>
    </submittedName>
</protein>
<proteinExistence type="predicted"/>
<evidence type="ECO:0000313" key="5">
    <source>
        <dbReference type="EMBL" id="CAI0627014.1"/>
    </source>
</evidence>
<feature type="region of interest" description="Disordered" evidence="4">
    <location>
        <begin position="266"/>
        <end position="340"/>
    </location>
</feature>
<evidence type="ECO:0000256" key="2">
    <source>
        <dbReference type="ARBA" id="ARBA00022763"/>
    </source>
</evidence>
<keyword evidence="3" id="KW-0539">Nucleus</keyword>
<dbReference type="InterPro" id="IPR036420">
    <property type="entry name" value="BRCT_dom_sf"/>
</dbReference>
<dbReference type="EMBL" id="CAMGYJ010000011">
    <property type="protein sequence ID" value="CAI0627014.1"/>
    <property type="molecule type" value="Genomic_DNA"/>
</dbReference>
<dbReference type="GO" id="GO:0005634">
    <property type="term" value="C:nucleus"/>
    <property type="evidence" value="ECO:0007669"/>
    <property type="project" value="UniProtKB-SubCell"/>
</dbReference>
<evidence type="ECO:0000313" key="6">
    <source>
        <dbReference type="Proteomes" id="UP001154282"/>
    </source>
</evidence>
<dbReference type="GO" id="GO:0006974">
    <property type="term" value="P:DNA damage response"/>
    <property type="evidence" value="ECO:0007669"/>
    <property type="project" value="UniProtKB-KW"/>
</dbReference>
<dbReference type="InterPro" id="IPR051579">
    <property type="entry name" value="DDR_Transcriptional_Reg"/>
</dbReference>
<organism evidence="5 6">
    <name type="scientific">Linum tenue</name>
    <dbReference type="NCBI Taxonomy" id="586396"/>
    <lineage>
        <taxon>Eukaryota</taxon>
        <taxon>Viridiplantae</taxon>
        <taxon>Streptophyta</taxon>
        <taxon>Embryophyta</taxon>
        <taxon>Tracheophyta</taxon>
        <taxon>Spermatophyta</taxon>
        <taxon>Magnoliopsida</taxon>
        <taxon>eudicotyledons</taxon>
        <taxon>Gunneridae</taxon>
        <taxon>Pentapetalae</taxon>
        <taxon>rosids</taxon>
        <taxon>fabids</taxon>
        <taxon>Malpighiales</taxon>
        <taxon>Linaceae</taxon>
        <taxon>Linum</taxon>
    </lineage>
</organism>
<dbReference type="Gene3D" id="3.40.50.10190">
    <property type="entry name" value="BRCT domain"/>
    <property type="match status" value="1"/>
</dbReference>
<evidence type="ECO:0000256" key="1">
    <source>
        <dbReference type="ARBA" id="ARBA00004123"/>
    </source>
</evidence>
<evidence type="ECO:0000256" key="3">
    <source>
        <dbReference type="ARBA" id="ARBA00023242"/>
    </source>
</evidence>
<feature type="region of interest" description="Disordered" evidence="4">
    <location>
        <begin position="18"/>
        <end position="48"/>
    </location>
</feature>
<reference evidence="5" key="1">
    <citation type="submission" date="2022-08" db="EMBL/GenBank/DDBJ databases">
        <authorList>
            <person name="Gutierrez-Valencia J."/>
        </authorList>
    </citation>
    <scope>NUCLEOTIDE SEQUENCE</scope>
</reference>
<dbReference type="PANTHER" id="PTHR23196">
    <property type="entry name" value="PAX TRANSCRIPTION ACTIVATION DOMAIN INTERACTING PROTEIN"/>
    <property type="match status" value="1"/>
</dbReference>
<sequence>MVSMGDCFGGAVRLAEDDATTDFPDGDTQRLDSQWSSPSSSGGKGGYDDGDLYMGTRKVSFDDTLLVEDVFETQVVNYGDETQVLDDADLDLLGSTCTRRIDDEFSDRVSLDSDGEVRRLFSTDSVAKDGDLCHNSSILDGAKDNARPTTINVEFAGLSYADSQEPGDASQADALAFVERLIEETKSSFDVESDSKIVLQKFKIAESKTRRILKKTRKDLLNELHDQANRKKLTGPREDITVAPDFSDAGLGTQLAAEAMRELLNGDPVPDFDGNDAKEKHSVEQSLMRKAKRRASSKQHASCDPSEIQVDTTQSKKRKTQLKVADAMESKEQKESPIRKAKRKMSSKKCIFRIGFQPIERVGRSALKDDTLIEDLLVLSSNEDYEACIPFLERGAAVYGSELLLNGIVTKKLEYDRHRLFLDNVKRTRSTIWVNKDGHSYTPVVMNK</sequence>
<dbReference type="PANTHER" id="PTHR23196:SF1">
    <property type="entry name" value="PAX-INTERACTING PROTEIN 1"/>
    <property type="match status" value="1"/>
</dbReference>